<dbReference type="GO" id="GO:0016491">
    <property type="term" value="F:oxidoreductase activity"/>
    <property type="evidence" value="ECO:0007669"/>
    <property type="project" value="InterPro"/>
</dbReference>
<dbReference type="EMBL" id="JNVU01000009">
    <property type="protein sequence ID" value="KEI45792.1"/>
    <property type="molecule type" value="Genomic_DNA"/>
</dbReference>
<dbReference type="PANTHER" id="PTHR36151:SF3">
    <property type="entry name" value="ER-BOUND OXYGENASE MPAB_MPAB'_RUBBER OXYGENASE CATALYTIC DOMAIN-CONTAINING PROTEIN"/>
    <property type="match status" value="1"/>
</dbReference>
<feature type="domain" description="ER-bound oxygenase mpaB/mpaB'/Rubber oxygenase catalytic" evidence="1">
    <location>
        <begin position="5"/>
        <end position="221"/>
    </location>
</feature>
<dbReference type="Proteomes" id="UP000031419">
    <property type="component" value="Unassembled WGS sequence"/>
</dbReference>
<dbReference type="AlphaFoldDB" id="A0A073B3F3"/>
<gene>
    <name evidence="2" type="ORF">GU90_02600</name>
</gene>
<accession>A0A073B3F3</accession>
<organism evidence="2 3">
    <name type="scientific">Saccharopolyspora rectivirgula</name>
    <dbReference type="NCBI Taxonomy" id="28042"/>
    <lineage>
        <taxon>Bacteria</taxon>
        <taxon>Bacillati</taxon>
        <taxon>Actinomycetota</taxon>
        <taxon>Actinomycetes</taxon>
        <taxon>Pseudonocardiales</taxon>
        <taxon>Pseudonocardiaceae</taxon>
        <taxon>Saccharopolyspora</taxon>
    </lineage>
</organism>
<proteinExistence type="predicted"/>
<dbReference type="RefSeq" id="WP_029721286.1">
    <property type="nucleotide sequence ID" value="NZ_JNVU01000009.1"/>
</dbReference>
<dbReference type="eggNOG" id="COG3662">
    <property type="taxonomic scope" value="Bacteria"/>
</dbReference>
<keyword evidence="3" id="KW-1185">Reference proteome</keyword>
<comment type="caution">
    <text evidence="2">The sequence shown here is derived from an EMBL/GenBank/DDBJ whole genome shotgun (WGS) entry which is preliminary data.</text>
</comment>
<reference evidence="2 3" key="1">
    <citation type="submission" date="2014-06" db="EMBL/GenBank/DDBJ databases">
        <title>Saccharopolyspora rectivirgula DSM-43113 Genome sequencing.</title>
        <authorList>
            <person name="Barrera C."/>
            <person name="Millon L."/>
            <person name="Rognon B."/>
            <person name="Zaugg C."/>
            <person name="Monod M."/>
        </authorList>
    </citation>
    <scope>NUCLEOTIDE SEQUENCE [LARGE SCALE GENOMIC DNA]</scope>
    <source>
        <strain evidence="2 3">DSM 43113</strain>
    </source>
</reference>
<sequence length="258" mass="29355">MHRIVREGAVLAGGARAILLQIANPGVGEGVSRHSDFAYRPLDRLRTTLTYIFCVTYGTEREVEVITKLVTQAHAKVRGPGYNALDPELQLWVAATLYDTATLLYERIFGPLDDETAERIYQEYALLGTALQVPPSLWPADRKAFRKYWDEMVATAEVTDHARAVAHDLLHNKSAPPWLRAALPFVRFITTGMLPPSLRCEYGLSWDERKQRRYDLLMDGVALVYPRLPMVLRELPKTYYLRKMRKWLASGRPAIAAE</sequence>
<protein>
    <recommendedName>
        <fullName evidence="1">ER-bound oxygenase mpaB/mpaB'/Rubber oxygenase catalytic domain-containing protein</fullName>
    </recommendedName>
</protein>
<evidence type="ECO:0000259" key="1">
    <source>
        <dbReference type="Pfam" id="PF09995"/>
    </source>
</evidence>
<dbReference type="InterPro" id="IPR018713">
    <property type="entry name" value="MPAB/Lcp_cat_dom"/>
</dbReference>
<evidence type="ECO:0000313" key="2">
    <source>
        <dbReference type="EMBL" id="KEI45792.1"/>
    </source>
</evidence>
<dbReference type="PANTHER" id="PTHR36151">
    <property type="entry name" value="BLR2777 PROTEIN"/>
    <property type="match status" value="1"/>
</dbReference>
<dbReference type="Pfam" id="PF09995">
    <property type="entry name" value="MPAB_Lcp_cat"/>
    <property type="match status" value="1"/>
</dbReference>
<name>A0A073B3F3_9PSEU</name>
<evidence type="ECO:0000313" key="3">
    <source>
        <dbReference type="Proteomes" id="UP000031419"/>
    </source>
</evidence>